<gene>
    <name evidence="2" type="ORF">CCACVL1_26900</name>
</gene>
<accession>A0A1R3GCT1</accession>
<feature type="region of interest" description="Disordered" evidence="1">
    <location>
        <begin position="1"/>
        <end position="37"/>
    </location>
</feature>
<proteinExistence type="predicted"/>
<organism evidence="2 3">
    <name type="scientific">Corchorus capsularis</name>
    <name type="common">Jute</name>
    <dbReference type="NCBI Taxonomy" id="210143"/>
    <lineage>
        <taxon>Eukaryota</taxon>
        <taxon>Viridiplantae</taxon>
        <taxon>Streptophyta</taxon>
        <taxon>Embryophyta</taxon>
        <taxon>Tracheophyta</taxon>
        <taxon>Spermatophyta</taxon>
        <taxon>Magnoliopsida</taxon>
        <taxon>eudicotyledons</taxon>
        <taxon>Gunneridae</taxon>
        <taxon>Pentapetalae</taxon>
        <taxon>rosids</taxon>
        <taxon>malvids</taxon>
        <taxon>Malvales</taxon>
        <taxon>Malvaceae</taxon>
        <taxon>Grewioideae</taxon>
        <taxon>Apeibeae</taxon>
        <taxon>Corchorus</taxon>
    </lineage>
</organism>
<reference evidence="2 3" key="1">
    <citation type="submission" date="2013-09" db="EMBL/GenBank/DDBJ databases">
        <title>Corchorus capsularis genome sequencing.</title>
        <authorList>
            <person name="Alam M."/>
            <person name="Haque M.S."/>
            <person name="Islam M.S."/>
            <person name="Emdad E.M."/>
            <person name="Islam M.M."/>
            <person name="Ahmed B."/>
            <person name="Halim A."/>
            <person name="Hossen Q.M.M."/>
            <person name="Hossain M.Z."/>
            <person name="Ahmed R."/>
            <person name="Khan M.M."/>
            <person name="Islam R."/>
            <person name="Rashid M.M."/>
            <person name="Khan S.A."/>
            <person name="Rahman M.S."/>
            <person name="Alam M."/>
        </authorList>
    </citation>
    <scope>NUCLEOTIDE SEQUENCE [LARGE SCALE GENOMIC DNA]</scope>
    <source>
        <strain evidence="3">cv. CVL-1</strain>
        <tissue evidence="2">Whole seedling</tissue>
    </source>
</reference>
<evidence type="ECO:0000313" key="3">
    <source>
        <dbReference type="Proteomes" id="UP000188268"/>
    </source>
</evidence>
<evidence type="ECO:0000313" key="2">
    <source>
        <dbReference type="EMBL" id="OMO55889.1"/>
    </source>
</evidence>
<evidence type="ECO:0000256" key="1">
    <source>
        <dbReference type="SAM" id="MobiDB-lite"/>
    </source>
</evidence>
<sequence length="37" mass="4204">MVTSSLIIQRAREKSSGDRRLGKRTWADPPTDFASLR</sequence>
<dbReference type="AlphaFoldDB" id="A0A1R3GCT1"/>
<comment type="caution">
    <text evidence="2">The sequence shown here is derived from an EMBL/GenBank/DDBJ whole genome shotgun (WGS) entry which is preliminary data.</text>
</comment>
<keyword evidence="3" id="KW-1185">Reference proteome</keyword>
<protein>
    <submittedName>
        <fullName evidence="2">Uncharacterized protein</fullName>
    </submittedName>
</protein>
<dbReference type="Proteomes" id="UP000188268">
    <property type="component" value="Unassembled WGS sequence"/>
</dbReference>
<feature type="compositionally biased region" description="Basic and acidic residues" evidence="1">
    <location>
        <begin position="10"/>
        <end position="20"/>
    </location>
</feature>
<dbReference type="EMBL" id="AWWV01014552">
    <property type="protein sequence ID" value="OMO55889.1"/>
    <property type="molecule type" value="Genomic_DNA"/>
</dbReference>
<name>A0A1R3GCT1_COCAP</name>
<dbReference type="Gramene" id="OMO55889">
    <property type="protein sequence ID" value="OMO55889"/>
    <property type="gene ID" value="CCACVL1_26900"/>
</dbReference>